<dbReference type="PANTHER" id="PTHR17224:SF1">
    <property type="entry name" value="PEPTIDYL-TRNA HYDROLASE"/>
    <property type="match status" value="1"/>
</dbReference>
<dbReference type="GO" id="GO:0000049">
    <property type="term" value="F:tRNA binding"/>
    <property type="evidence" value="ECO:0007669"/>
    <property type="project" value="UniProtKB-KW"/>
</dbReference>
<name>A0A9Q5HYQ1_SANBA</name>
<evidence type="ECO:0000256" key="3">
    <source>
        <dbReference type="ARBA" id="ARBA00022884"/>
    </source>
</evidence>
<keyword evidence="2 4" id="KW-0378">Hydrolase</keyword>
<dbReference type="InterPro" id="IPR001328">
    <property type="entry name" value="Pept_tRNA_hydro"/>
</dbReference>
<evidence type="ECO:0000256" key="2">
    <source>
        <dbReference type="ARBA" id="ARBA00022801"/>
    </source>
</evidence>
<dbReference type="SUPFAM" id="SSF53178">
    <property type="entry name" value="Peptidyl-tRNA hydrolase-like"/>
    <property type="match status" value="1"/>
</dbReference>
<keyword evidence="1" id="KW-0820">tRNA-binding</keyword>
<evidence type="ECO:0000313" key="4">
    <source>
        <dbReference type="EMBL" id="OCB88468.1"/>
    </source>
</evidence>
<reference evidence="4" key="1">
    <citation type="submission" date="2016-06" db="EMBL/GenBank/DDBJ databases">
        <title>Draft Genome sequence of the fungus Inonotus baumii.</title>
        <authorList>
            <person name="Zhu H."/>
            <person name="Lin W."/>
        </authorList>
    </citation>
    <scope>NUCLEOTIDE SEQUENCE</scope>
    <source>
        <strain evidence="4">821</strain>
    </source>
</reference>
<dbReference type="GO" id="GO:0004045">
    <property type="term" value="F:peptidyl-tRNA hydrolase activity"/>
    <property type="evidence" value="ECO:0007669"/>
    <property type="project" value="InterPro"/>
</dbReference>
<keyword evidence="3" id="KW-0694">RNA-binding</keyword>
<protein>
    <submittedName>
        <fullName evidence="4">Peptidyl-tRNA hydrolase</fullName>
    </submittedName>
</protein>
<evidence type="ECO:0000256" key="1">
    <source>
        <dbReference type="ARBA" id="ARBA00022555"/>
    </source>
</evidence>
<organism evidence="4 5">
    <name type="scientific">Sanghuangporus baumii</name>
    <name type="common">Phellinus baumii</name>
    <dbReference type="NCBI Taxonomy" id="108892"/>
    <lineage>
        <taxon>Eukaryota</taxon>
        <taxon>Fungi</taxon>
        <taxon>Dikarya</taxon>
        <taxon>Basidiomycota</taxon>
        <taxon>Agaricomycotina</taxon>
        <taxon>Agaricomycetes</taxon>
        <taxon>Hymenochaetales</taxon>
        <taxon>Hymenochaetaceae</taxon>
        <taxon>Sanghuangporus</taxon>
    </lineage>
</organism>
<dbReference type="AlphaFoldDB" id="A0A9Q5HYQ1"/>
<proteinExistence type="predicted"/>
<dbReference type="PANTHER" id="PTHR17224">
    <property type="entry name" value="PEPTIDYL-TRNA HYDROLASE"/>
    <property type="match status" value="1"/>
</dbReference>
<keyword evidence="5" id="KW-1185">Reference proteome</keyword>
<dbReference type="InterPro" id="IPR036416">
    <property type="entry name" value="Pept_tRNA_hydro_sf"/>
</dbReference>
<gene>
    <name evidence="4" type="ORF">A7U60_g4376</name>
</gene>
<sequence>MSTVPRILLTGLGNFPLPRTRHSIGHYILDSFSERLGLKPTLNEGLDGFIADGETTLNDKPVHLYLFKARPPMNVQGQPIAKASRYAGIQPHSVIVMHDTMKLQPACLRVKYGGAPDGHRGIRSVNKFLHTLDYFRIQVGVGRSGDAKEYVLGPLSAFEKQHFGVNGEGTDEVWEAIGDIAKRMDKLRVVPLKEE</sequence>
<dbReference type="Pfam" id="PF01195">
    <property type="entry name" value="Pept_tRNA_hydro"/>
    <property type="match status" value="1"/>
</dbReference>
<dbReference type="Gene3D" id="3.40.50.1470">
    <property type="entry name" value="Peptidyl-tRNA hydrolase"/>
    <property type="match status" value="1"/>
</dbReference>
<dbReference type="EMBL" id="LNZH02000178">
    <property type="protein sequence ID" value="OCB88468.1"/>
    <property type="molecule type" value="Genomic_DNA"/>
</dbReference>
<comment type="caution">
    <text evidence="4">The sequence shown here is derived from an EMBL/GenBank/DDBJ whole genome shotgun (WGS) entry which is preliminary data.</text>
</comment>
<evidence type="ECO:0000313" key="5">
    <source>
        <dbReference type="Proteomes" id="UP000757232"/>
    </source>
</evidence>
<dbReference type="Proteomes" id="UP000757232">
    <property type="component" value="Unassembled WGS sequence"/>
</dbReference>
<accession>A0A9Q5HYQ1</accession>
<dbReference type="OrthoDB" id="1711136at2759"/>